<sequence length="381" mass="41469">MTFTLYIDAEKWRHHLTQTVDDYTKNECAVLPVIKGNGYGVGRTRLAHECTMLSLSRLAVGTVNELEQALRDFAGDVVVLEPFAPQDFQASALWQRLLKVHAQRIIVTIAGPHLVTATQSGVRRVYLEGLTSMNRFGLTPADMDAALREPGWDLSIEGLSLHLPIADPSLPAIATLETSAQLNSRSIPSRALEVFNWLSWYRELSVTHALASRVSISHFTPNDVKLLNSLEQVSTFDVEVRVGTQLWLGEPKALTAKGTVLAVHNLDKSHAAVGYTQADSHGDASVIVVSGGTSHGVALAAPAPATSFRRRGIAIAEGFAQARGKVRSPFSVRGRNLVFAEPPHMHVSMLWNSDDSVKVGDELSCTVRLTTAHFDQVIGLD</sequence>
<evidence type="ECO:0000259" key="1">
    <source>
        <dbReference type="Pfam" id="PF01168"/>
    </source>
</evidence>
<organism evidence="2">
    <name type="scientific">freshwater metagenome</name>
    <dbReference type="NCBI Taxonomy" id="449393"/>
    <lineage>
        <taxon>unclassified sequences</taxon>
        <taxon>metagenomes</taxon>
        <taxon>ecological metagenomes</taxon>
    </lineage>
</organism>
<reference evidence="2" key="1">
    <citation type="submission" date="2020-05" db="EMBL/GenBank/DDBJ databases">
        <authorList>
            <person name="Chiriac C."/>
            <person name="Salcher M."/>
            <person name="Ghai R."/>
            <person name="Kavagutti S V."/>
        </authorList>
    </citation>
    <scope>NUCLEOTIDE SEQUENCE</scope>
</reference>
<dbReference type="InterPro" id="IPR001608">
    <property type="entry name" value="Ala_racemase_N"/>
</dbReference>
<dbReference type="Gene3D" id="3.20.20.10">
    <property type="entry name" value="Alanine racemase"/>
    <property type="match status" value="1"/>
</dbReference>
<proteinExistence type="predicted"/>
<accession>A0A6J5YXD4</accession>
<name>A0A6J5YXD4_9ZZZZ</name>
<protein>
    <submittedName>
        <fullName evidence="2">Unannotated protein</fullName>
    </submittedName>
</protein>
<dbReference type="SUPFAM" id="SSF51419">
    <property type="entry name" value="PLP-binding barrel"/>
    <property type="match status" value="1"/>
</dbReference>
<feature type="domain" description="Alanine racemase N-terminal" evidence="1">
    <location>
        <begin position="7"/>
        <end position="169"/>
    </location>
</feature>
<dbReference type="InterPro" id="IPR029066">
    <property type="entry name" value="PLP-binding_barrel"/>
</dbReference>
<evidence type="ECO:0000313" key="2">
    <source>
        <dbReference type="EMBL" id="CAB4332313.1"/>
    </source>
</evidence>
<dbReference type="Pfam" id="PF01168">
    <property type="entry name" value="Ala_racemase_N"/>
    <property type="match status" value="1"/>
</dbReference>
<dbReference type="AlphaFoldDB" id="A0A6J5YXD4"/>
<gene>
    <name evidence="2" type="ORF">UFOPK3770_00289</name>
</gene>
<dbReference type="EMBL" id="CAESAJ010000016">
    <property type="protein sequence ID" value="CAB4332313.1"/>
    <property type="molecule type" value="Genomic_DNA"/>
</dbReference>